<evidence type="ECO:0000256" key="1">
    <source>
        <dbReference type="ARBA" id="ARBA00007734"/>
    </source>
</evidence>
<dbReference type="InterPro" id="IPR023346">
    <property type="entry name" value="Lysozyme-like_dom_sf"/>
</dbReference>
<gene>
    <name evidence="3" type="ORF">JWV37_08035</name>
</gene>
<sequence length="555" mass="63604">MGWLMGFNRVGSVLLAGSLFTCNLFGVALSIEILSAYPRSLAKDYYIHRYLTENNPTGAEAWELLGQVSRMSNTLLYAFGDTVEEPGFKEAIRCLRLKTEDFIKASVDCQAIRATPYVMLSLEKSQQERLKTRLQKAYPELFSWLDPLLSTTPLQAMLENETKHFLYLYTSGGEAFRKEVLNQPLSEETLLTLSTQPLFERFLTQVVFERTQTNVAASLLALSPQKAPSLSGQSAFLLGLNALEQTQKELALAWFDASFKSAYNRQDKDRALFWSYLLTKEEAYLKTLTQSFEPNLYTLAARERLGAEEFEVASPTPTVSALKNYSITDPFTWRLTLEHIRKSEDLGVFSERFFTEETLPQYAFIKERQERFQTPYFITPYAQHLEGLAPKRKALILAIARQESRFIPAAVSTSYALGMMQFMPFLARDIAKKEGIKSFDIDHMFQPKIAYRFANIHLDYLESWLYHPLFVAYAYNGGIGFTRRMLTRGDLFNEGPYEPFLSMELVPYAESREYGKKVLTNYIIYSRQAGLNVSIWDLFQSLSEPAATDRFRSAK</sequence>
<feature type="domain" description="Transglycosylase SLT" evidence="2">
    <location>
        <begin position="393"/>
        <end position="485"/>
    </location>
</feature>
<comment type="caution">
    <text evidence="3">The sequence shown here is derived from an EMBL/GenBank/DDBJ whole genome shotgun (WGS) entry which is preliminary data.</text>
</comment>
<dbReference type="InterPro" id="IPR000189">
    <property type="entry name" value="Transglyc_AS"/>
</dbReference>
<evidence type="ECO:0000313" key="3">
    <source>
        <dbReference type="EMBL" id="MBN2964727.1"/>
    </source>
</evidence>
<dbReference type="Proteomes" id="UP000703590">
    <property type="component" value="Unassembled WGS sequence"/>
</dbReference>
<evidence type="ECO:0000259" key="2">
    <source>
        <dbReference type="Pfam" id="PF01464"/>
    </source>
</evidence>
<accession>A0ABS2WSU2</accession>
<dbReference type="Gene3D" id="1.10.530.10">
    <property type="match status" value="1"/>
</dbReference>
<dbReference type="SUPFAM" id="SSF53955">
    <property type="entry name" value="Lysozyme-like"/>
    <property type="match status" value="1"/>
</dbReference>
<reference evidence="3 4" key="2">
    <citation type="submission" date="2021-02" db="EMBL/GenBank/DDBJ databases">
        <title>Sulfurospirillum tamanensis sp. nov.</title>
        <authorList>
            <person name="Frolova A."/>
            <person name="Merkel A."/>
            <person name="Slobodkin A."/>
        </authorList>
    </citation>
    <scope>NUCLEOTIDE SEQUENCE [LARGE SCALE GENOMIC DNA]</scope>
    <source>
        <strain evidence="3 4">T05b</strain>
    </source>
</reference>
<dbReference type="RefSeq" id="WP_205459278.1">
    <property type="nucleotide sequence ID" value="NZ_JAFHKK010000016.1"/>
</dbReference>
<proteinExistence type="inferred from homology"/>
<dbReference type="InterPro" id="IPR008258">
    <property type="entry name" value="Transglycosylase_SLT_dom_1"/>
</dbReference>
<dbReference type="PANTHER" id="PTHR37423">
    <property type="entry name" value="SOLUBLE LYTIC MUREIN TRANSGLYCOSYLASE-RELATED"/>
    <property type="match status" value="1"/>
</dbReference>
<dbReference type="CDD" id="cd13401">
    <property type="entry name" value="Slt70-like"/>
    <property type="match status" value="1"/>
</dbReference>
<protein>
    <submittedName>
        <fullName evidence="3">Lytic transglycosylase domain-containing protein</fullName>
    </submittedName>
</protein>
<name>A0ABS2WSU2_9BACT</name>
<organism evidence="3 4">
    <name type="scientific">Sulfurospirillum tamanense</name>
    <dbReference type="NCBI Taxonomy" id="2813362"/>
    <lineage>
        <taxon>Bacteria</taxon>
        <taxon>Pseudomonadati</taxon>
        <taxon>Campylobacterota</taxon>
        <taxon>Epsilonproteobacteria</taxon>
        <taxon>Campylobacterales</taxon>
        <taxon>Sulfurospirillaceae</taxon>
        <taxon>Sulfurospirillum</taxon>
    </lineage>
</organism>
<dbReference type="PANTHER" id="PTHR37423:SF2">
    <property type="entry name" value="MEMBRANE-BOUND LYTIC MUREIN TRANSGLYCOSYLASE C"/>
    <property type="match status" value="1"/>
</dbReference>
<evidence type="ECO:0000313" key="4">
    <source>
        <dbReference type="Proteomes" id="UP000703590"/>
    </source>
</evidence>
<dbReference type="Pfam" id="PF01464">
    <property type="entry name" value="SLT"/>
    <property type="match status" value="1"/>
</dbReference>
<dbReference type="PROSITE" id="PS00922">
    <property type="entry name" value="TRANSGLYCOSYLASE"/>
    <property type="match status" value="1"/>
</dbReference>
<dbReference type="EMBL" id="JAFHKK010000016">
    <property type="protein sequence ID" value="MBN2964727.1"/>
    <property type="molecule type" value="Genomic_DNA"/>
</dbReference>
<reference evidence="4" key="1">
    <citation type="submission" date="2021-02" db="EMBL/GenBank/DDBJ databases">
        <title>Sulfurospirillum tamanensis sp. nov.</title>
        <authorList>
            <person name="Merkel A.Y."/>
        </authorList>
    </citation>
    <scope>NUCLEOTIDE SEQUENCE [LARGE SCALE GENOMIC DNA]</scope>
    <source>
        <strain evidence="4">T05b</strain>
    </source>
</reference>
<comment type="similarity">
    <text evidence="1">Belongs to the transglycosylase Slt family.</text>
</comment>
<keyword evidence="4" id="KW-1185">Reference proteome</keyword>